<evidence type="ECO:0000256" key="1">
    <source>
        <dbReference type="ARBA" id="ARBA00023125"/>
    </source>
</evidence>
<dbReference type="Proteomes" id="UP000584325">
    <property type="component" value="Unassembled WGS sequence"/>
</dbReference>
<evidence type="ECO:0000259" key="2">
    <source>
        <dbReference type="PROSITE" id="PS50043"/>
    </source>
</evidence>
<evidence type="ECO:0000313" key="4">
    <source>
        <dbReference type="EMBL" id="QCP10880.1"/>
    </source>
</evidence>
<accession>A0A4P8HQZ5</accession>
<name>A0A4P8HQZ5_9BURK</name>
<dbReference type="InterPro" id="IPR039420">
    <property type="entry name" value="WalR-like"/>
</dbReference>
<dbReference type="EMBL" id="JACHXS010000006">
    <property type="protein sequence ID" value="MBB3222604.1"/>
    <property type="molecule type" value="Genomic_DNA"/>
</dbReference>
<reference evidence="3 6" key="2">
    <citation type="submission" date="2020-08" db="EMBL/GenBank/DDBJ databases">
        <title>Genomic Encyclopedia of Type Strains, Phase III (KMG-III): the genomes of soil and plant-associated and newly described type strains.</title>
        <authorList>
            <person name="Whitman W."/>
        </authorList>
    </citation>
    <scope>NUCLEOTIDE SEQUENCE [LARGE SCALE GENOMIC DNA]</scope>
    <source>
        <strain evidence="3 6">CECT 7753</strain>
    </source>
</reference>
<organism evidence="3 6">
    <name type="scientific">Pseudoduganella umbonata</name>
    <dbReference type="NCBI Taxonomy" id="864828"/>
    <lineage>
        <taxon>Bacteria</taxon>
        <taxon>Pseudomonadati</taxon>
        <taxon>Pseudomonadota</taxon>
        <taxon>Betaproteobacteria</taxon>
        <taxon>Burkholderiales</taxon>
        <taxon>Oxalobacteraceae</taxon>
        <taxon>Telluria group</taxon>
        <taxon>Pseudoduganella</taxon>
    </lineage>
</organism>
<feature type="domain" description="HTH luxR-type" evidence="2">
    <location>
        <begin position="134"/>
        <end position="199"/>
    </location>
</feature>
<evidence type="ECO:0000313" key="3">
    <source>
        <dbReference type="EMBL" id="MBB3222604.1"/>
    </source>
</evidence>
<reference evidence="4 5" key="1">
    <citation type="submission" date="2019-05" db="EMBL/GenBank/DDBJ databases">
        <title>Draft Genome Sequences of Six Type Strains of the Genus Massilia.</title>
        <authorList>
            <person name="Miess H."/>
            <person name="Frediansyhah A."/>
            <person name="Gross H."/>
        </authorList>
    </citation>
    <scope>NUCLEOTIDE SEQUENCE [LARGE SCALE GENOMIC DNA]</scope>
    <source>
        <strain evidence="4 5">DSMZ 26121</strain>
    </source>
</reference>
<proteinExistence type="predicted"/>
<gene>
    <name evidence="4" type="ORF">FCL38_10920</name>
    <name evidence="3" type="ORF">FHS02_003427</name>
</gene>
<dbReference type="Pfam" id="PF00196">
    <property type="entry name" value="GerE"/>
    <property type="match status" value="1"/>
</dbReference>
<dbReference type="InterPro" id="IPR000792">
    <property type="entry name" value="Tscrpt_reg_LuxR_C"/>
</dbReference>
<dbReference type="RefSeq" id="WP_137313758.1">
    <property type="nucleotide sequence ID" value="NZ_CP040017.1"/>
</dbReference>
<dbReference type="Proteomes" id="UP000298763">
    <property type="component" value="Chromosome"/>
</dbReference>
<dbReference type="GO" id="GO:0003677">
    <property type="term" value="F:DNA binding"/>
    <property type="evidence" value="ECO:0007669"/>
    <property type="project" value="UniProtKB-KW"/>
</dbReference>
<dbReference type="Gene3D" id="3.40.50.2300">
    <property type="match status" value="1"/>
</dbReference>
<dbReference type="SUPFAM" id="SSF46894">
    <property type="entry name" value="C-terminal effector domain of the bipartite response regulators"/>
    <property type="match status" value="1"/>
</dbReference>
<dbReference type="CDD" id="cd06170">
    <property type="entry name" value="LuxR_C_like"/>
    <property type="match status" value="1"/>
</dbReference>
<evidence type="ECO:0000313" key="5">
    <source>
        <dbReference type="Proteomes" id="UP000298763"/>
    </source>
</evidence>
<keyword evidence="5" id="KW-1185">Reference proteome</keyword>
<protein>
    <submittedName>
        <fullName evidence="3">DNA-binding NarL/FixJ family response regulator</fullName>
    </submittedName>
    <submittedName>
        <fullName evidence="4">Response regulator transcription factor</fullName>
    </submittedName>
</protein>
<evidence type="ECO:0000313" key="6">
    <source>
        <dbReference type="Proteomes" id="UP000584325"/>
    </source>
</evidence>
<dbReference type="PRINTS" id="PR00038">
    <property type="entry name" value="HTHLUXR"/>
</dbReference>
<dbReference type="InterPro" id="IPR011006">
    <property type="entry name" value="CheY-like_superfamily"/>
</dbReference>
<dbReference type="SMART" id="SM00421">
    <property type="entry name" value="HTH_LUXR"/>
    <property type="match status" value="1"/>
</dbReference>
<keyword evidence="1 3" id="KW-0238">DNA-binding</keyword>
<dbReference type="InterPro" id="IPR016032">
    <property type="entry name" value="Sig_transdc_resp-reg_C-effctor"/>
</dbReference>
<dbReference type="PROSITE" id="PS00622">
    <property type="entry name" value="HTH_LUXR_1"/>
    <property type="match status" value="1"/>
</dbReference>
<dbReference type="PROSITE" id="PS50043">
    <property type="entry name" value="HTH_LUXR_2"/>
    <property type="match status" value="1"/>
</dbReference>
<dbReference type="EMBL" id="CP040017">
    <property type="protein sequence ID" value="QCP10880.1"/>
    <property type="molecule type" value="Genomic_DNA"/>
</dbReference>
<dbReference type="OrthoDB" id="9780593at2"/>
<dbReference type="PANTHER" id="PTHR43214">
    <property type="entry name" value="TWO-COMPONENT RESPONSE REGULATOR"/>
    <property type="match status" value="1"/>
</dbReference>
<dbReference type="GO" id="GO:0006355">
    <property type="term" value="P:regulation of DNA-templated transcription"/>
    <property type="evidence" value="ECO:0007669"/>
    <property type="project" value="InterPro"/>
</dbReference>
<dbReference type="SUPFAM" id="SSF52172">
    <property type="entry name" value="CheY-like"/>
    <property type="match status" value="1"/>
</dbReference>
<dbReference type="AlphaFoldDB" id="A0A4P8HQZ5"/>
<sequence length="229" mass="24753">MKPIDVPRMIRVAVRINEPLLHAGTCATLDKQPGIYIVDDLQPSQHRVDVLVVDDLSLRALPSQEAQRNEGPARPRIVAVTASVQPYAIRSAFRRGVHGMVLRAVTESELVRSIRSVAAGENFLCQSLATQYARTPGKKELTGREEEVLQLLARGLCNKSIGRDLGIATQTVKSHVKSIMAKLNAKTRTEAASVAFESGMTATVSELLPLSNGAAGGQAADRMPGWTTY</sequence>